<protein>
    <recommendedName>
        <fullName evidence="3">DUF4878 domain-containing protein</fullName>
    </recommendedName>
</protein>
<evidence type="ECO:0008006" key="3">
    <source>
        <dbReference type="Google" id="ProtNLM"/>
    </source>
</evidence>
<evidence type="ECO:0000313" key="1">
    <source>
        <dbReference type="EMBL" id="OEG19397.1"/>
    </source>
</evidence>
<sequence>MKKKYFLISSIILIMLGISFLQYSSSAADKKKDAIEEFKKYNETLVYDIFYYSPDISNEEKRVSLKKRMDTKLVDSMCPPIPQISKPAAQPVNELIDMKTEEIKNSSDGQRKVTTTFTIKTPEGSKFPQKVEAEYKEKNDKWIMQTIQPIAK</sequence>
<dbReference type="AlphaFoldDB" id="A0A1E5H318"/>
<dbReference type="RefSeq" id="WP_069633737.1">
    <property type="nucleotide sequence ID" value="NZ_JXKZ01000001.1"/>
</dbReference>
<dbReference type="OrthoDB" id="9901821at2"/>
<organism evidence="1 2">
    <name type="scientific">Enterococcus quebecensis</name>
    <dbReference type="NCBI Taxonomy" id="903983"/>
    <lineage>
        <taxon>Bacteria</taxon>
        <taxon>Bacillati</taxon>
        <taxon>Bacillota</taxon>
        <taxon>Bacilli</taxon>
        <taxon>Lactobacillales</taxon>
        <taxon>Enterococcaceae</taxon>
        <taxon>Enterococcus</taxon>
    </lineage>
</organism>
<dbReference type="EMBL" id="MIKB01000001">
    <property type="protein sequence ID" value="OEG19397.1"/>
    <property type="molecule type" value="Genomic_DNA"/>
</dbReference>
<proteinExistence type="predicted"/>
<accession>A0A1E5H318</accession>
<comment type="caution">
    <text evidence="1">The sequence shown here is derived from an EMBL/GenBank/DDBJ whole genome shotgun (WGS) entry which is preliminary data.</text>
</comment>
<name>A0A1E5H318_9ENTE</name>
<evidence type="ECO:0000313" key="2">
    <source>
        <dbReference type="Proteomes" id="UP000094764"/>
    </source>
</evidence>
<dbReference type="Proteomes" id="UP000094764">
    <property type="component" value="Unassembled WGS sequence"/>
</dbReference>
<keyword evidence="2" id="KW-1185">Reference proteome</keyword>
<reference evidence="2" key="1">
    <citation type="submission" date="2016-09" db="EMBL/GenBank/DDBJ databases">
        <authorList>
            <person name="Gulvik C.A."/>
        </authorList>
    </citation>
    <scope>NUCLEOTIDE SEQUENCE [LARGE SCALE GENOMIC DNA]</scope>
    <source>
        <strain evidence="2">LMG 26306</strain>
    </source>
</reference>
<gene>
    <name evidence="1" type="ORF">BCR23_01540</name>
</gene>
<dbReference type="STRING" id="903983.BCR23_01540"/>